<evidence type="ECO:0000256" key="6">
    <source>
        <dbReference type="ARBA" id="ARBA00022777"/>
    </source>
</evidence>
<dbReference type="SUPFAM" id="SSF47384">
    <property type="entry name" value="Homodimeric domain of signal transducing histidine kinase"/>
    <property type="match status" value="1"/>
</dbReference>
<evidence type="ECO:0000256" key="8">
    <source>
        <dbReference type="ARBA" id="ARBA00023012"/>
    </source>
</evidence>
<dbReference type="Pfam" id="PF00072">
    <property type="entry name" value="Response_reg"/>
    <property type="match status" value="2"/>
</dbReference>
<accession>A0A1W1HAH2</accession>
<evidence type="ECO:0000256" key="2">
    <source>
        <dbReference type="ARBA" id="ARBA00012438"/>
    </source>
</evidence>
<organism evidence="15 16">
    <name type="scientific">Desulfamplus magnetovallimortis</name>
    <dbReference type="NCBI Taxonomy" id="1246637"/>
    <lineage>
        <taxon>Bacteria</taxon>
        <taxon>Pseudomonadati</taxon>
        <taxon>Thermodesulfobacteriota</taxon>
        <taxon>Desulfobacteria</taxon>
        <taxon>Desulfobacterales</taxon>
        <taxon>Desulfobacteraceae</taxon>
        <taxon>Desulfamplus</taxon>
    </lineage>
</organism>
<dbReference type="FunFam" id="1.10.287.130:FF:000002">
    <property type="entry name" value="Two-component osmosensing histidine kinase"/>
    <property type="match status" value="1"/>
</dbReference>
<dbReference type="PROSITE" id="PS50110">
    <property type="entry name" value="RESPONSE_REGULATORY"/>
    <property type="match status" value="2"/>
</dbReference>
<dbReference type="Gene3D" id="3.30.565.10">
    <property type="entry name" value="Histidine kinase-like ATPase, C-terminal domain"/>
    <property type="match status" value="1"/>
</dbReference>
<evidence type="ECO:0000259" key="13">
    <source>
        <dbReference type="PROSITE" id="PS50109"/>
    </source>
</evidence>
<evidence type="ECO:0000256" key="1">
    <source>
        <dbReference type="ARBA" id="ARBA00000085"/>
    </source>
</evidence>
<proteinExistence type="predicted"/>
<dbReference type="InterPro" id="IPR001789">
    <property type="entry name" value="Sig_transdc_resp-reg_receiver"/>
</dbReference>
<protein>
    <recommendedName>
        <fullName evidence="10">Sensory/regulatory protein RpfC</fullName>
        <ecNumber evidence="2">2.7.13.3</ecNumber>
    </recommendedName>
</protein>
<keyword evidence="12" id="KW-0175">Coiled coil</keyword>
<dbReference type="PRINTS" id="PR00344">
    <property type="entry name" value="BCTRLSENSOR"/>
</dbReference>
<keyword evidence="8" id="KW-0902">Two-component regulatory system</keyword>
<evidence type="ECO:0000313" key="16">
    <source>
        <dbReference type="Proteomes" id="UP000191931"/>
    </source>
</evidence>
<feature type="domain" description="Histidine kinase" evidence="13">
    <location>
        <begin position="179"/>
        <end position="400"/>
    </location>
</feature>
<dbReference type="PROSITE" id="PS50109">
    <property type="entry name" value="HIS_KIN"/>
    <property type="match status" value="1"/>
</dbReference>
<gene>
    <name evidence="15" type="ORF">MTBBW1_180006</name>
</gene>
<feature type="domain" description="Response regulatory" evidence="14">
    <location>
        <begin position="15"/>
        <end position="129"/>
    </location>
</feature>
<dbReference type="PANTHER" id="PTHR45339">
    <property type="entry name" value="HYBRID SIGNAL TRANSDUCTION HISTIDINE KINASE J"/>
    <property type="match status" value="1"/>
</dbReference>
<evidence type="ECO:0000256" key="9">
    <source>
        <dbReference type="ARBA" id="ARBA00064003"/>
    </source>
</evidence>
<evidence type="ECO:0000259" key="14">
    <source>
        <dbReference type="PROSITE" id="PS50110"/>
    </source>
</evidence>
<dbReference type="InterPro" id="IPR004358">
    <property type="entry name" value="Sig_transdc_His_kin-like_C"/>
</dbReference>
<dbReference type="InterPro" id="IPR036097">
    <property type="entry name" value="HisK_dim/P_sf"/>
</dbReference>
<evidence type="ECO:0000256" key="7">
    <source>
        <dbReference type="ARBA" id="ARBA00022840"/>
    </source>
</evidence>
<keyword evidence="5" id="KW-0547">Nucleotide-binding</keyword>
<dbReference type="InterPro" id="IPR003661">
    <property type="entry name" value="HisK_dim/P_dom"/>
</dbReference>
<keyword evidence="7" id="KW-0067">ATP-binding</keyword>
<dbReference type="CDD" id="cd17546">
    <property type="entry name" value="REC_hyHK_CKI1_RcsC-like"/>
    <property type="match status" value="1"/>
</dbReference>
<dbReference type="InterPro" id="IPR036890">
    <property type="entry name" value="HATPase_C_sf"/>
</dbReference>
<dbReference type="STRING" id="1246637.MTBBW1_180006"/>
<dbReference type="Gene3D" id="1.10.287.130">
    <property type="match status" value="1"/>
</dbReference>
<dbReference type="RefSeq" id="WP_080799147.1">
    <property type="nucleotide sequence ID" value="NZ_LT828540.1"/>
</dbReference>
<dbReference type="SUPFAM" id="SSF55874">
    <property type="entry name" value="ATPase domain of HSP90 chaperone/DNA topoisomerase II/histidine kinase"/>
    <property type="match status" value="1"/>
</dbReference>
<dbReference type="Pfam" id="PF02518">
    <property type="entry name" value="HATPase_c"/>
    <property type="match status" value="1"/>
</dbReference>
<comment type="subunit">
    <text evidence="9">At low DSF concentrations, interacts with RpfF.</text>
</comment>
<keyword evidence="16" id="KW-1185">Reference proteome</keyword>
<sequence>MTQKRKISENSLIRKILVVDDDKGLRSILTKSFEVIGFTCSEAEDAAAAYEMICQGSFDLVISDISMPVMDGIELMKKVKLEYPELDFIIMTGFSGEYSYVDIIDAGASDYMTKPFGINSAVARIERIEREKRTLLNLKKTNTELNLAIEKAEKLAEEAKALAEEAKAASRAKTDFLANMSHEIRTPLNGILGYIDIFYDTALTHEQKEYVQNAKISCEVLLSVVNDILDFSKVEAGQLSIEKIEFDPEVLCFEALEVVRSKVNEARVEMACKISDSVPGFVLGDPYRFRQVLLNLLGNAAKFTSSGMIELSLDVENEDDLYVQLHARVKDTGIGIPGEKLADIFEPFQQSDETTTRKFGGTGLGLAICRKIAEKMNGRVWAESEAGKGSVFNFTCRVDKHDVKSEKRLRPVSLYGKNAFLCISENSPLKDIIYHELTLAGMKLKIFHNDTISFDEFCELPEPFHIGIVDATLKNNYHLEFGEKFRKLPGAVAKIPLLVCISPDPGGADRCSRAGYNGFLSKPVQRKKLFHMISALLGLDPMDKSSGDDLSENETQKILTSHSLAESMKRSVNILLVEDNMVNQKMAKIMLSKAGYNVTIAGNGVDAVATYVEQKDELDLIFMDINMPEMDGLEATRRIRAIETTDKRIPIVALTANAMKEFEEKCLDVGMDDFLTKPLKRELVFQSVKKWVINENMANSNMNNS</sequence>
<comment type="catalytic activity">
    <reaction evidence="1">
        <text>ATP + protein L-histidine = ADP + protein N-phospho-L-histidine.</text>
        <dbReference type="EC" id="2.7.13.3"/>
    </reaction>
</comment>
<dbReference type="InterPro" id="IPR011006">
    <property type="entry name" value="CheY-like_superfamily"/>
</dbReference>
<evidence type="ECO:0000256" key="10">
    <source>
        <dbReference type="ARBA" id="ARBA00068150"/>
    </source>
</evidence>
<dbReference type="EMBL" id="FWEV01000090">
    <property type="protein sequence ID" value="SLM29443.1"/>
    <property type="molecule type" value="Genomic_DNA"/>
</dbReference>
<evidence type="ECO:0000256" key="5">
    <source>
        <dbReference type="ARBA" id="ARBA00022741"/>
    </source>
</evidence>
<feature type="coiled-coil region" evidence="12">
    <location>
        <begin position="118"/>
        <end position="172"/>
    </location>
</feature>
<feature type="modified residue" description="4-aspartylphosphate" evidence="11">
    <location>
        <position position="624"/>
    </location>
</feature>
<dbReference type="CDD" id="cd16922">
    <property type="entry name" value="HATPase_EvgS-ArcB-TorS-like"/>
    <property type="match status" value="1"/>
</dbReference>
<evidence type="ECO:0000256" key="12">
    <source>
        <dbReference type="SAM" id="Coils"/>
    </source>
</evidence>
<dbReference type="SUPFAM" id="SSF52172">
    <property type="entry name" value="CheY-like"/>
    <property type="match status" value="3"/>
</dbReference>
<keyword evidence="4 15" id="KW-0808">Transferase</keyword>
<name>A0A1W1HAH2_9BACT</name>
<keyword evidence="6 15" id="KW-0418">Kinase</keyword>
<reference evidence="15 16" key="1">
    <citation type="submission" date="2017-03" db="EMBL/GenBank/DDBJ databases">
        <authorList>
            <person name="Afonso C.L."/>
            <person name="Miller P.J."/>
            <person name="Scott M.A."/>
            <person name="Spackman E."/>
            <person name="Goraichik I."/>
            <person name="Dimitrov K.M."/>
            <person name="Suarez D.L."/>
            <person name="Swayne D.E."/>
        </authorList>
    </citation>
    <scope>NUCLEOTIDE SEQUENCE [LARGE SCALE GENOMIC DNA]</scope>
    <source>
        <strain evidence="15">PRJEB14757</strain>
    </source>
</reference>
<evidence type="ECO:0000256" key="4">
    <source>
        <dbReference type="ARBA" id="ARBA00022679"/>
    </source>
</evidence>
<evidence type="ECO:0000313" key="15">
    <source>
        <dbReference type="EMBL" id="SLM29443.1"/>
    </source>
</evidence>
<dbReference type="GO" id="GO:0005524">
    <property type="term" value="F:ATP binding"/>
    <property type="evidence" value="ECO:0007669"/>
    <property type="project" value="UniProtKB-KW"/>
</dbReference>
<dbReference type="OrthoDB" id="9758705at2"/>
<dbReference type="SMART" id="SM00448">
    <property type="entry name" value="REC"/>
    <property type="match status" value="2"/>
</dbReference>
<dbReference type="PANTHER" id="PTHR45339:SF5">
    <property type="entry name" value="HISTIDINE KINASE"/>
    <property type="match status" value="1"/>
</dbReference>
<keyword evidence="3 11" id="KW-0597">Phosphoprotein</keyword>
<dbReference type="InterPro" id="IPR005467">
    <property type="entry name" value="His_kinase_dom"/>
</dbReference>
<evidence type="ECO:0000256" key="3">
    <source>
        <dbReference type="ARBA" id="ARBA00022553"/>
    </source>
</evidence>
<dbReference type="SMART" id="SM00387">
    <property type="entry name" value="HATPase_c"/>
    <property type="match status" value="1"/>
</dbReference>
<feature type="modified residue" description="4-aspartylphosphate" evidence="11">
    <location>
        <position position="64"/>
    </location>
</feature>
<dbReference type="Proteomes" id="UP000191931">
    <property type="component" value="Unassembled WGS sequence"/>
</dbReference>
<dbReference type="EC" id="2.7.13.3" evidence="2"/>
<dbReference type="InterPro" id="IPR003594">
    <property type="entry name" value="HATPase_dom"/>
</dbReference>
<dbReference type="SMART" id="SM00388">
    <property type="entry name" value="HisKA"/>
    <property type="match status" value="1"/>
</dbReference>
<dbReference type="CDD" id="cd00082">
    <property type="entry name" value="HisKA"/>
    <property type="match status" value="1"/>
</dbReference>
<dbReference type="GO" id="GO:0000155">
    <property type="term" value="F:phosphorelay sensor kinase activity"/>
    <property type="evidence" value="ECO:0007669"/>
    <property type="project" value="InterPro"/>
</dbReference>
<feature type="domain" description="Response regulatory" evidence="14">
    <location>
        <begin position="573"/>
        <end position="692"/>
    </location>
</feature>
<evidence type="ECO:0000256" key="11">
    <source>
        <dbReference type="PROSITE-ProRule" id="PRU00169"/>
    </source>
</evidence>
<dbReference type="FunFam" id="3.30.565.10:FF:000010">
    <property type="entry name" value="Sensor histidine kinase RcsC"/>
    <property type="match status" value="1"/>
</dbReference>
<dbReference type="AlphaFoldDB" id="A0A1W1HAH2"/>
<dbReference type="Pfam" id="PF00512">
    <property type="entry name" value="HisKA"/>
    <property type="match status" value="1"/>
</dbReference>
<dbReference type="Gene3D" id="3.40.50.2300">
    <property type="match status" value="3"/>
</dbReference>